<dbReference type="eggNOG" id="ENOG502S6EG">
    <property type="taxonomic scope" value="Eukaryota"/>
</dbReference>
<dbReference type="EnsemblMetazoa" id="XM_020001887.1">
    <property type="protein sequence ID" value="XP_019857446.1"/>
    <property type="gene ID" value="LOC109585769"/>
</dbReference>
<sequence>MAALRRRRSSFCPPSRANQEEERKENLLSDFKDKRLTKIKMSPIPESSPRKRQRSPDQSSSSEGFLRPSQIRQLQKTILSSDDVITNQPQTSNVSGSSTAPAAANNINSLWDGVLNWMKSALDFVGSELPNDTEPSPSKKRHISQDYESENTQSSYSENQRSYAPKSITSTTAAATINSTTNIRAEIAPANKFRSLLASAEKFESSVGGEGLNSLLSDPEGSTRSRSIKNPFSRQNPTREDVPAASNVPPPPAPPPPPPAPPPPSLPPPPPPPLSELQATPTTARTSSRLQQMQNRLRTRMMKRTESTDVPETPNKKTLDFKSRQWAEIQARQRKMSVPDFLHLAKGKREEIQSLLKQLQQKLPDTLQDLSLAVEKLEDVSVWYSGGYRELKEEVPLYRSLEKTIEIMTECSQTQYDIQKTISDTSPIYGRGFRDLHAHLELLRDEFTNKRKKWIDILNTNGRSWRDLGLPVSAEALAGGGAYLSLIISKYVQLVMEESGKVEGLMMTLKTNRISKLKERFKEALKLLLECSSSSLPPQCPQCTEHCTHCMRGLLKQSVTISTSYTLISLKEYNGYIHSASRQIVCEHFEGILKVTSILKSLVKRSNSTRQNRSSVLIDAQQLPQSEELASALYSSCVLIIQHISKYIQTTLSDGNTPDTTSNKEIILLMMFGCKYVSQIMEVLGSELAKEKGIQSLLDKLHDMELVLPD</sequence>
<gene>
    <name evidence="3" type="primary">109585769</name>
</gene>
<feature type="compositionally biased region" description="Polar residues" evidence="2">
    <location>
        <begin position="150"/>
        <end position="162"/>
    </location>
</feature>
<dbReference type="Proteomes" id="UP000007879">
    <property type="component" value="Unassembled WGS sequence"/>
</dbReference>
<protein>
    <submittedName>
        <fullName evidence="3">Uncharacterized protein</fullName>
    </submittedName>
</protein>
<feature type="compositionally biased region" description="Polar residues" evidence="2">
    <location>
        <begin position="277"/>
        <end position="293"/>
    </location>
</feature>
<evidence type="ECO:0000256" key="1">
    <source>
        <dbReference type="SAM" id="Coils"/>
    </source>
</evidence>
<dbReference type="OrthoDB" id="2162799at2759"/>
<feature type="region of interest" description="Disordered" evidence="2">
    <location>
        <begin position="128"/>
        <end position="167"/>
    </location>
</feature>
<evidence type="ECO:0000313" key="3">
    <source>
        <dbReference type="EnsemblMetazoa" id="Aqu2.1.42162_001"/>
    </source>
</evidence>
<feature type="compositionally biased region" description="Basic and acidic residues" evidence="2">
    <location>
        <begin position="18"/>
        <end position="36"/>
    </location>
</feature>
<dbReference type="KEGG" id="aqu:109585769"/>
<reference evidence="4" key="1">
    <citation type="journal article" date="2010" name="Nature">
        <title>The Amphimedon queenslandica genome and the evolution of animal complexity.</title>
        <authorList>
            <person name="Srivastava M."/>
            <person name="Simakov O."/>
            <person name="Chapman J."/>
            <person name="Fahey B."/>
            <person name="Gauthier M.E."/>
            <person name="Mitros T."/>
            <person name="Richards G.S."/>
            <person name="Conaco C."/>
            <person name="Dacre M."/>
            <person name="Hellsten U."/>
            <person name="Larroux C."/>
            <person name="Putnam N.H."/>
            <person name="Stanke M."/>
            <person name="Adamska M."/>
            <person name="Darling A."/>
            <person name="Degnan S.M."/>
            <person name="Oakley T.H."/>
            <person name="Plachetzki D.C."/>
            <person name="Zhai Y."/>
            <person name="Adamski M."/>
            <person name="Calcino A."/>
            <person name="Cummins S.F."/>
            <person name="Goodstein D.M."/>
            <person name="Harris C."/>
            <person name="Jackson D.J."/>
            <person name="Leys S.P."/>
            <person name="Shu S."/>
            <person name="Woodcroft B.J."/>
            <person name="Vervoort M."/>
            <person name="Kosik K.S."/>
            <person name="Manning G."/>
            <person name="Degnan B.M."/>
            <person name="Rokhsar D.S."/>
        </authorList>
    </citation>
    <scope>NUCLEOTIDE SEQUENCE [LARGE SCALE GENOMIC DNA]</scope>
</reference>
<feature type="compositionally biased region" description="Pro residues" evidence="2">
    <location>
        <begin position="248"/>
        <end position="274"/>
    </location>
</feature>
<feature type="region of interest" description="Disordered" evidence="2">
    <location>
        <begin position="204"/>
        <end position="293"/>
    </location>
</feature>
<proteinExistence type="predicted"/>
<accession>A0A1X7VQ03</accession>
<feature type="region of interest" description="Disordered" evidence="2">
    <location>
        <begin position="82"/>
        <end position="101"/>
    </location>
</feature>
<dbReference type="EnsemblMetazoa" id="XM_020001892.1">
    <property type="protein sequence ID" value="XP_019857451.1"/>
    <property type="gene ID" value="LOC109585769"/>
</dbReference>
<evidence type="ECO:0000313" key="4">
    <source>
        <dbReference type="Proteomes" id="UP000007879"/>
    </source>
</evidence>
<dbReference type="InParanoid" id="A0A1X7VQ03"/>
<feature type="compositionally biased region" description="Polar residues" evidence="2">
    <location>
        <begin position="214"/>
        <end position="236"/>
    </location>
</feature>
<evidence type="ECO:0000256" key="2">
    <source>
        <dbReference type="SAM" id="MobiDB-lite"/>
    </source>
</evidence>
<organism evidence="3">
    <name type="scientific">Amphimedon queenslandica</name>
    <name type="common">Sponge</name>
    <dbReference type="NCBI Taxonomy" id="400682"/>
    <lineage>
        <taxon>Eukaryota</taxon>
        <taxon>Metazoa</taxon>
        <taxon>Porifera</taxon>
        <taxon>Demospongiae</taxon>
        <taxon>Heteroscleromorpha</taxon>
        <taxon>Haplosclerida</taxon>
        <taxon>Niphatidae</taxon>
        <taxon>Amphimedon</taxon>
    </lineage>
</organism>
<keyword evidence="1" id="KW-0175">Coiled coil</keyword>
<dbReference type="AlphaFoldDB" id="A0A1X7VQ03"/>
<name>A0A1X7VQ03_AMPQE</name>
<dbReference type="EnsemblMetazoa" id="Aqu2.1.42162_001">
    <property type="protein sequence ID" value="Aqu2.1.42162_001"/>
    <property type="gene ID" value="Aqu2.1.42162"/>
</dbReference>
<reference evidence="3" key="2">
    <citation type="submission" date="2017-05" db="UniProtKB">
        <authorList>
            <consortium name="EnsemblMetazoa"/>
        </authorList>
    </citation>
    <scope>IDENTIFICATION</scope>
</reference>
<keyword evidence="4" id="KW-1185">Reference proteome</keyword>
<feature type="coiled-coil region" evidence="1">
    <location>
        <begin position="342"/>
        <end position="369"/>
    </location>
</feature>
<feature type="region of interest" description="Disordered" evidence="2">
    <location>
        <begin position="1"/>
        <end position="69"/>
    </location>
</feature>